<comment type="caution">
    <text evidence="1">The sequence shown here is derived from an EMBL/GenBank/DDBJ whole genome shotgun (WGS) entry which is preliminary data.</text>
</comment>
<accession>A0A919SR75</accession>
<evidence type="ECO:0000313" key="1">
    <source>
        <dbReference type="EMBL" id="GIM76424.1"/>
    </source>
</evidence>
<protein>
    <recommendedName>
        <fullName evidence="3">DUF3558 domain-containing protein</fullName>
    </recommendedName>
</protein>
<dbReference type="PROSITE" id="PS51257">
    <property type="entry name" value="PROKAR_LIPOPROTEIN"/>
    <property type="match status" value="1"/>
</dbReference>
<gene>
    <name evidence="1" type="ORF">Aco04nite_50350</name>
</gene>
<reference evidence="1" key="1">
    <citation type="submission" date="2021-03" db="EMBL/GenBank/DDBJ databases">
        <title>Whole genome shotgun sequence of Actinoplanes consettensis NBRC 14913.</title>
        <authorList>
            <person name="Komaki H."/>
            <person name="Tamura T."/>
        </authorList>
    </citation>
    <scope>NUCLEOTIDE SEQUENCE</scope>
    <source>
        <strain evidence="1">NBRC 14913</strain>
    </source>
</reference>
<dbReference type="Proteomes" id="UP000680865">
    <property type="component" value="Unassembled WGS sequence"/>
</dbReference>
<evidence type="ECO:0008006" key="3">
    <source>
        <dbReference type="Google" id="ProtNLM"/>
    </source>
</evidence>
<organism evidence="1 2">
    <name type="scientific">Winogradskya consettensis</name>
    <dbReference type="NCBI Taxonomy" id="113560"/>
    <lineage>
        <taxon>Bacteria</taxon>
        <taxon>Bacillati</taxon>
        <taxon>Actinomycetota</taxon>
        <taxon>Actinomycetes</taxon>
        <taxon>Micromonosporales</taxon>
        <taxon>Micromonosporaceae</taxon>
        <taxon>Winogradskya</taxon>
    </lineage>
</organism>
<proteinExistence type="predicted"/>
<dbReference type="EMBL" id="BOQP01000027">
    <property type="protein sequence ID" value="GIM76424.1"/>
    <property type="molecule type" value="Genomic_DNA"/>
</dbReference>
<name>A0A919SR75_9ACTN</name>
<dbReference type="AlphaFoldDB" id="A0A919SR75"/>
<sequence>MTGRVLVAGLALVLSGCGSPAPEDPPHASEWDINAMATPCRLVTQDEVSQVTGRTAAAGVRLATWPPLCQFVLQPGGTLVYVGDNPQATGRQEFDQLRNSGQATEPVTGLGDRAYWVPELTTLHVMIGTAHLKVVFAGPGVPAAGAARSAAEKLAAPAISRLGQQGA</sequence>
<evidence type="ECO:0000313" key="2">
    <source>
        <dbReference type="Proteomes" id="UP000680865"/>
    </source>
</evidence>
<keyword evidence="2" id="KW-1185">Reference proteome</keyword>
<dbReference type="RefSeq" id="WP_212999680.1">
    <property type="nucleotide sequence ID" value="NZ_BAAATW010000010.1"/>
</dbReference>